<reference evidence="1 2" key="1">
    <citation type="submission" date="2016-10" db="EMBL/GenBank/DDBJ databases">
        <authorList>
            <person name="de Groot N.N."/>
        </authorList>
    </citation>
    <scope>NUCLEOTIDE SEQUENCE [LARGE SCALE GENOMIC DNA]</scope>
    <source>
        <strain evidence="1 2">Nl14</strain>
    </source>
</reference>
<dbReference type="Proteomes" id="UP000182649">
    <property type="component" value="Unassembled WGS sequence"/>
</dbReference>
<dbReference type="AlphaFoldDB" id="A0A1I7IQ33"/>
<evidence type="ECO:0000313" key="2">
    <source>
        <dbReference type="Proteomes" id="UP000182649"/>
    </source>
</evidence>
<gene>
    <name evidence="1" type="ORF">SAMN05216417_12325</name>
</gene>
<accession>A0A1I7IQ33</accession>
<sequence length="199" mass="21464">MIRLLYDTTINGLRFGKGSILALDSVTESSLLSEGDADRNIDFLSAGLLPTLVLQRYTPVTRTSDNATDTSYVTLASITVPGGTMNMNGELVVTQDWKYTNSPTVKTLAMDWNGSNVSGPTATTTVRSNYRISIKNLNSLSSQSIFGNTTFGLAAGDPNGFANTANDVVIDHRCRWSANVLGESITLLGYSIWYYPGSN</sequence>
<organism evidence="1 2">
    <name type="scientific">Nitrosospira multiformis</name>
    <dbReference type="NCBI Taxonomy" id="1231"/>
    <lineage>
        <taxon>Bacteria</taxon>
        <taxon>Pseudomonadati</taxon>
        <taxon>Pseudomonadota</taxon>
        <taxon>Betaproteobacteria</taxon>
        <taxon>Nitrosomonadales</taxon>
        <taxon>Nitrosomonadaceae</taxon>
        <taxon>Nitrosospira</taxon>
    </lineage>
</organism>
<dbReference type="EMBL" id="FPBZ01000023">
    <property type="protein sequence ID" value="SFU75007.1"/>
    <property type="molecule type" value="Genomic_DNA"/>
</dbReference>
<name>A0A1I7IQ33_9PROT</name>
<proteinExistence type="predicted"/>
<evidence type="ECO:0000313" key="1">
    <source>
        <dbReference type="EMBL" id="SFU75007.1"/>
    </source>
</evidence>
<protein>
    <submittedName>
        <fullName evidence="1">Uncharacterized protein</fullName>
    </submittedName>
</protein>